<proteinExistence type="predicted"/>
<accession>A0A8W8JV77</accession>
<feature type="compositionally biased region" description="Basic residues" evidence="1">
    <location>
        <begin position="168"/>
        <end position="177"/>
    </location>
</feature>
<feature type="region of interest" description="Disordered" evidence="1">
    <location>
        <begin position="163"/>
        <end position="200"/>
    </location>
</feature>
<evidence type="ECO:0000313" key="3">
    <source>
        <dbReference type="Proteomes" id="UP000005408"/>
    </source>
</evidence>
<protein>
    <submittedName>
        <fullName evidence="2">Uncharacterized protein</fullName>
    </submittedName>
</protein>
<dbReference type="PANTHER" id="PTHR33887">
    <property type="entry name" value="PB1 DOMAIN-CONTAINING PROTEIN"/>
    <property type="match status" value="1"/>
</dbReference>
<dbReference type="Proteomes" id="UP000005408">
    <property type="component" value="Unassembled WGS sequence"/>
</dbReference>
<dbReference type="AlphaFoldDB" id="A0A8W8JV77"/>
<reference evidence="2" key="1">
    <citation type="submission" date="2022-08" db="UniProtKB">
        <authorList>
            <consortium name="EnsemblMetazoa"/>
        </authorList>
    </citation>
    <scope>IDENTIFICATION</scope>
    <source>
        <strain evidence="2">05x7-T-G4-1.051#20</strain>
    </source>
</reference>
<organism evidence="2 3">
    <name type="scientific">Magallana gigas</name>
    <name type="common">Pacific oyster</name>
    <name type="synonym">Crassostrea gigas</name>
    <dbReference type="NCBI Taxonomy" id="29159"/>
    <lineage>
        <taxon>Eukaryota</taxon>
        <taxon>Metazoa</taxon>
        <taxon>Spiralia</taxon>
        <taxon>Lophotrochozoa</taxon>
        <taxon>Mollusca</taxon>
        <taxon>Bivalvia</taxon>
        <taxon>Autobranchia</taxon>
        <taxon>Pteriomorphia</taxon>
        <taxon>Ostreida</taxon>
        <taxon>Ostreoidea</taxon>
        <taxon>Ostreidae</taxon>
        <taxon>Magallana</taxon>
    </lineage>
</organism>
<dbReference type="Pfam" id="PF15874">
    <property type="entry name" value="Il2rg"/>
    <property type="match status" value="1"/>
</dbReference>
<dbReference type="InterPro" id="IPR039471">
    <property type="entry name" value="CXorf65-like"/>
</dbReference>
<keyword evidence="3" id="KW-1185">Reference proteome</keyword>
<dbReference type="PANTHER" id="PTHR33887:SF6">
    <property type="entry name" value="CIDE-N DOMAIN-CONTAINING PROTEIN"/>
    <property type="match status" value="1"/>
</dbReference>
<dbReference type="EnsemblMetazoa" id="G20474.8">
    <property type="protein sequence ID" value="G20474.8:cds"/>
    <property type="gene ID" value="G20474"/>
</dbReference>
<sequence length="200" mass="22769">MKNEKGVVSPAVLSASTRGNLEPHGKFKSDFDRRDQIVNFTSARRMCKDMMTDNGDQSFIRVKYGDNQEAIFNPWCSSYTLMEWIRKKCNCDSDILIDLVDMDGQVKNLSGRSKEYASEVVNGRETYVLIRVEKIGDGKYNYTSLLNNLGDVNPELFGKLSVMSRPQTRVKGKKNNKPLKTPKSSRNESAKRPRSSEKKK</sequence>
<feature type="compositionally biased region" description="Basic and acidic residues" evidence="1">
    <location>
        <begin position="185"/>
        <end position="200"/>
    </location>
</feature>
<name>A0A8W8JV77_MAGGI</name>
<evidence type="ECO:0000256" key="1">
    <source>
        <dbReference type="SAM" id="MobiDB-lite"/>
    </source>
</evidence>
<evidence type="ECO:0000313" key="2">
    <source>
        <dbReference type="EnsemblMetazoa" id="G20474.8:cds"/>
    </source>
</evidence>